<evidence type="ECO:0000256" key="2">
    <source>
        <dbReference type="SAM" id="Phobius"/>
    </source>
</evidence>
<evidence type="ECO:0000259" key="3">
    <source>
        <dbReference type="PROSITE" id="PS50234"/>
    </source>
</evidence>
<dbReference type="InterPro" id="IPR025645">
    <property type="entry name" value="DUF4349"/>
</dbReference>
<name>A0A498QWP8_9MYCO</name>
<feature type="region of interest" description="Disordered" evidence="1">
    <location>
        <begin position="620"/>
        <end position="653"/>
    </location>
</feature>
<dbReference type="Pfam" id="PF08487">
    <property type="entry name" value="VIT"/>
    <property type="match status" value="1"/>
</dbReference>
<dbReference type="OrthoDB" id="186919at2"/>
<dbReference type="Pfam" id="PF00092">
    <property type="entry name" value="VWA"/>
    <property type="match status" value="1"/>
</dbReference>
<dbReference type="Proteomes" id="UP000268285">
    <property type="component" value="Unassembled WGS sequence"/>
</dbReference>
<evidence type="ECO:0000259" key="4">
    <source>
        <dbReference type="PROSITE" id="PS51468"/>
    </source>
</evidence>
<dbReference type="SMART" id="SM00609">
    <property type="entry name" value="VIT"/>
    <property type="match status" value="1"/>
</dbReference>
<evidence type="ECO:0008006" key="7">
    <source>
        <dbReference type="Google" id="ProtNLM"/>
    </source>
</evidence>
<keyword evidence="6" id="KW-1185">Reference proteome</keyword>
<dbReference type="SUPFAM" id="SSF53300">
    <property type="entry name" value="vWA-like"/>
    <property type="match status" value="1"/>
</dbReference>
<dbReference type="AlphaFoldDB" id="A0A498QWP8"/>
<dbReference type="EMBL" id="UPHU01000001">
    <property type="protein sequence ID" value="VBA52692.1"/>
    <property type="molecule type" value="Genomic_DNA"/>
</dbReference>
<dbReference type="RefSeq" id="WP_122502383.1">
    <property type="nucleotide sequence ID" value="NZ_UPHU01000001.1"/>
</dbReference>
<feature type="compositionally biased region" description="Low complexity" evidence="1">
    <location>
        <begin position="642"/>
        <end position="653"/>
    </location>
</feature>
<dbReference type="InterPro" id="IPR013694">
    <property type="entry name" value="VIT"/>
</dbReference>
<evidence type="ECO:0000313" key="5">
    <source>
        <dbReference type="EMBL" id="VBA52692.1"/>
    </source>
</evidence>
<dbReference type="Pfam" id="PF14257">
    <property type="entry name" value="DUF4349"/>
    <property type="match status" value="1"/>
</dbReference>
<evidence type="ECO:0000313" key="6">
    <source>
        <dbReference type="Proteomes" id="UP000268285"/>
    </source>
</evidence>
<feature type="transmembrane region" description="Helical" evidence="2">
    <location>
        <begin position="939"/>
        <end position="968"/>
    </location>
</feature>
<proteinExistence type="predicted"/>
<dbReference type="PROSITE" id="PS50234">
    <property type="entry name" value="VWFA"/>
    <property type="match status" value="1"/>
</dbReference>
<gene>
    <name evidence="5" type="ORF">LAUMK142_03677</name>
</gene>
<dbReference type="PANTHER" id="PTHR45737:SF6">
    <property type="entry name" value="VON WILLEBRAND FACTOR A DOMAIN-CONTAINING PROTEIN 5A"/>
    <property type="match status" value="1"/>
</dbReference>
<feature type="domain" description="VIT" evidence="4">
    <location>
        <begin position="20"/>
        <end position="148"/>
    </location>
</feature>
<keyword evidence="2" id="KW-0472">Membrane</keyword>
<sequence>MTVRITSMTDAEHGAATADAGARSGTLHSDRGSLPLERVDVRVEIAGLTSEVELTQDFVNTFDVPLEATYVFPLPDRAAVTRMRMTVDGRVVEAELLEREAARRAYDDIIVSDRRAAIVEEERPDVFTMRVGNILPAERVSVALTLVNPLAYQDGAATFRFPLVVAPRYIPGAPLPDSAVGDGYAADTDAVPDASRITPPVLLPGFPHPVLATIDVGIDPAGLTLSEVRSNLPAESTDDGRITVQPGERANQDFVLRLRYGAEDLTDSLVLVPDADGDEGTYQLTVLPPASGAPPRPRDVVLLLDRSRSMAGWKVAAARRTAARIVDTLDSADRFAVLTFGDLIERPAGLPDGLVDASDRHRYRAIEHLARVDARGDTELLAPLRQGLALLRGSQGRDAVLVVVTDGQVGNEDQLLRELSHELQQVRVYAVGIDQALNGGFLDRLVGLGAGHCELVESEDRLDEAMQALQRRIGAPLAHSLTLHAQGLNIIADSASPVRLPDLLPGVPLVVTGRYRGNATGTLTLRGTTGEGGDWSATVAGQRREAPAVTAGWARAHLRDLEDRYVAAATEELEKRIVDTSLRFTVLCRFTGYVVACDHRDSSDPRVAAKGEVQHRVMQPVEAPAGWERWPARDDAGISHQGAPRSAGSADAAGARVATPAAAAPSATTSSVAARTIKLRNAIAVAIAGVVLVGLGWAWSLTRDGLPVTARDSGVAGKPSATADATVPGTKGGIAENTVAAPEAPPPPHTPPDGTYKRDIVTTGSLQMVVAEPAQLADRLVLTVTDAGGRVDSRSERSGTSSRSGSPVVNLVVRVPADKLDAVLADVKKLGAVTSISINHADVTSQRVDLDARIEALQTSVNRLLELMRRADNTADLLAAESSLTQRQAELDSLRAQRATLGDQISYATINVNLSAEPTVNRVGFLGALDRGWHSVLSAAYGIMLTAGFLLPWLPVLAVLVLAVVVVLRRWSFPRASSAAGSPTTSP</sequence>
<reference evidence="5 6" key="1">
    <citation type="submission" date="2018-09" db="EMBL/GenBank/DDBJ databases">
        <authorList>
            <person name="Tagini F."/>
        </authorList>
    </citation>
    <scope>NUCLEOTIDE SEQUENCE [LARGE SCALE GENOMIC DNA]</scope>
    <source>
        <strain evidence="5 6">MK142</strain>
    </source>
</reference>
<protein>
    <recommendedName>
        <fullName evidence="7">DUF4349 domain-containing protein</fullName>
    </recommendedName>
</protein>
<keyword evidence="2" id="KW-0812">Transmembrane</keyword>
<dbReference type="InterPro" id="IPR002035">
    <property type="entry name" value="VWF_A"/>
</dbReference>
<dbReference type="SMART" id="SM00327">
    <property type="entry name" value="VWA"/>
    <property type="match status" value="1"/>
</dbReference>
<feature type="domain" description="VWFA" evidence="3">
    <location>
        <begin position="299"/>
        <end position="473"/>
    </location>
</feature>
<accession>A0A498QWP8</accession>
<feature type="region of interest" description="Disordered" evidence="1">
    <location>
        <begin position="1"/>
        <end position="31"/>
    </location>
</feature>
<organism evidence="5 6">
    <name type="scientific">Mycobacterium pseudokansasii</name>
    <dbReference type="NCBI Taxonomy" id="2341080"/>
    <lineage>
        <taxon>Bacteria</taxon>
        <taxon>Bacillati</taxon>
        <taxon>Actinomycetota</taxon>
        <taxon>Actinomycetes</taxon>
        <taxon>Mycobacteriales</taxon>
        <taxon>Mycobacteriaceae</taxon>
        <taxon>Mycobacterium</taxon>
    </lineage>
</organism>
<keyword evidence="2" id="KW-1133">Transmembrane helix</keyword>
<dbReference type="PANTHER" id="PTHR45737">
    <property type="entry name" value="VON WILLEBRAND FACTOR A DOMAIN-CONTAINING PROTEIN 5A"/>
    <property type="match status" value="1"/>
</dbReference>
<dbReference type="PROSITE" id="PS51468">
    <property type="entry name" value="VIT"/>
    <property type="match status" value="1"/>
</dbReference>
<dbReference type="InterPro" id="IPR036465">
    <property type="entry name" value="vWFA_dom_sf"/>
</dbReference>
<feature type="region of interest" description="Disordered" evidence="1">
    <location>
        <begin position="712"/>
        <end position="756"/>
    </location>
</feature>
<dbReference type="Gene3D" id="3.40.50.410">
    <property type="entry name" value="von Willebrand factor, type A domain"/>
    <property type="match status" value="1"/>
</dbReference>
<evidence type="ECO:0000256" key="1">
    <source>
        <dbReference type="SAM" id="MobiDB-lite"/>
    </source>
</evidence>